<dbReference type="EMBL" id="GL377302">
    <property type="protein sequence ID" value="EFJ01461.1"/>
    <property type="molecule type" value="Genomic_DNA"/>
</dbReference>
<dbReference type="InParanoid" id="D8PMI5"/>
<name>D8PMI5_SCHCM</name>
<sequence length="430" mass="48814">MPNPSGSNGHRNGDLPENISAILHDFARRGLKNEARTAELRSMHGYNISITKLKRLNNTYSVPSKRKLPPIEEVTTRVLEKMDQDIAQRNGPQAIADQLRTDPYDVPLLIGRDVVRGIMRIYSPEGSAARQPGFRRPTLERGSIVSAGLLAELHLDGHEKISFASLQMGEDIGVPIYGGREQLSGRPAMYVVPNDRDRNVVAHCYLDIIEEFGLVAPLQITIDKGTETAELIRIQEVLRDTLTPDLDPLEFPPFLQLRSVQNIVIESMWSWLRKTYGVGVREEILRGKTDGIFSAAIKLHCFLFRWIWPQIVQRCLNQFIAYWNLHTTRYQANKANPSGKAPMEIWNNHDTLGYECIGMQVPPELLAELRASVPVSRDDAYRWVPEEFAELAEHVYAIIGSPQLDVRSGWRIFEEMSLKFIELYPTFTSA</sequence>
<reference evidence="1 2" key="1">
    <citation type="journal article" date="2010" name="Nat. Biotechnol.">
        <title>Genome sequence of the model mushroom Schizophyllum commune.</title>
        <authorList>
            <person name="Ohm R.A."/>
            <person name="de Jong J.F."/>
            <person name="Lugones L.G."/>
            <person name="Aerts A."/>
            <person name="Kothe E."/>
            <person name="Stajich J.E."/>
            <person name="de Vries R.P."/>
            <person name="Record E."/>
            <person name="Levasseur A."/>
            <person name="Baker S.E."/>
            <person name="Bartholomew K.A."/>
            <person name="Coutinho P.M."/>
            <person name="Erdmann S."/>
            <person name="Fowler T.J."/>
            <person name="Gathman A.C."/>
            <person name="Lombard V."/>
            <person name="Henrissat B."/>
            <person name="Knabe N."/>
            <person name="Kuees U."/>
            <person name="Lilly W.W."/>
            <person name="Lindquist E."/>
            <person name="Lucas S."/>
            <person name="Magnuson J.K."/>
            <person name="Piumi F."/>
            <person name="Raudaskoski M."/>
            <person name="Salamov A."/>
            <person name="Schmutz J."/>
            <person name="Schwarze F.W.M.R."/>
            <person name="vanKuyk P.A."/>
            <person name="Horton J.S."/>
            <person name="Grigoriev I.V."/>
            <person name="Woesten H.A.B."/>
        </authorList>
    </citation>
    <scope>NUCLEOTIDE SEQUENCE [LARGE SCALE GENOMIC DNA]</scope>
    <source>
        <strain evidence="2">H4-8 / FGSC 9210</strain>
    </source>
</reference>
<dbReference type="GeneID" id="9585572"/>
<keyword evidence="2" id="KW-1185">Reference proteome</keyword>
<feature type="non-terminal residue" evidence="1">
    <location>
        <position position="430"/>
    </location>
</feature>
<evidence type="ECO:0000313" key="2">
    <source>
        <dbReference type="Proteomes" id="UP000007431"/>
    </source>
</evidence>
<dbReference type="eggNOG" id="ENOG502QUY7">
    <property type="taxonomic scope" value="Eukaryota"/>
</dbReference>
<accession>D8PMI5</accession>
<dbReference type="HOGENOM" id="CLU_039761_0_0_1"/>
<gene>
    <name evidence="1" type="ORF">SCHCODRAFT_102219</name>
</gene>
<dbReference type="OrthoDB" id="6017046at2759"/>
<dbReference type="AlphaFoldDB" id="D8PMI5"/>
<dbReference type="Proteomes" id="UP000007431">
    <property type="component" value="Unassembled WGS sequence"/>
</dbReference>
<dbReference type="VEuPathDB" id="FungiDB:SCHCODRAFT_02666182"/>
<protein>
    <submittedName>
        <fullName evidence="1">Uncharacterized protein</fullName>
    </submittedName>
</protein>
<dbReference type="KEGG" id="scm:SCHCO_02666182"/>
<dbReference type="OMA" id="VRRIANM"/>
<dbReference type="RefSeq" id="XP_003036363.1">
    <property type="nucleotide sequence ID" value="XM_003036317.1"/>
</dbReference>
<evidence type="ECO:0000313" key="1">
    <source>
        <dbReference type="EMBL" id="EFJ01461.1"/>
    </source>
</evidence>
<organism evidence="2">
    <name type="scientific">Schizophyllum commune (strain H4-8 / FGSC 9210)</name>
    <name type="common">Split gill fungus</name>
    <dbReference type="NCBI Taxonomy" id="578458"/>
    <lineage>
        <taxon>Eukaryota</taxon>
        <taxon>Fungi</taxon>
        <taxon>Dikarya</taxon>
        <taxon>Basidiomycota</taxon>
        <taxon>Agaricomycotina</taxon>
        <taxon>Agaricomycetes</taxon>
        <taxon>Agaricomycetidae</taxon>
        <taxon>Agaricales</taxon>
        <taxon>Schizophyllaceae</taxon>
        <taxon>Schizophyllum</taxon>
    </lineage>
</organism>
<proteinExistence type="predicted"/>